<dbReference type="InterPro" id="IPR023093">
    <property type="entry name" value="ScpA-like_C"/>
</dbReference>
<evidence type="ECO:0000313" key="4">
    <source>
        <dbReference type="EMBL" id="SHH48100.1"/>
    </source>
</evidence>
<proteinExistence type="inferred from homology"/>
<evidence type="ECO:0000256" key="2">
    <source>
        <dbReference type="ARBA" id="ARBA00044777"/>
    </source>
</evidence>
<evidence type="ECO:0000256" key="3">
    <source>
        <dbReference type="HAMAP-Rule" id="MF_01805"/>
    </source>
</evidence>
<protein>
    <recommendedName>
        <fullName evidence="2 3">Segregation and condensation protein A</fullName>
    </recommendedName>
</protein>
<dbReference type="Pfam" id="PF02616">
    <property type="entry name" value="SMC_ScpA"/>
    <property type="match status" value="1"/>
</dbReference>
<comment type="similarity">
    <text evidence="3">Belongs to the ScpA family.</text>
</comment>
<evidence type="ECO:0000313" key="5">
    <source>
        <dbReference type="Proteomes" id="UP000183967"/>
    </source>
</evidence>
<dbReference type="GO" id="GO:0005737">
    <property type="term" value="C:cytoplasm"/>
    <property type="evidence" value="ECO:0007669"/>
    <property type="project" value="UniProtKB-SubCell"/>
</dbReference>
<dbReference type="Gene3D" id="1.10.10.580">
    <property type="entry name" value="Structural maintenance of chromosome 1. Chain E"/>
    <property type="match status" value="1"/>
</dbReference>
<comment type="subcellular location">
    <subcellularLocation>
        <location evidence="3">Cytoplasm</location>
    </subcellularLocation>
    <text evidence="3">Associated with two foci at the outer edges of the nucleoid region in young cells, and at four foci within both cell halves in older cells.</text>
</comment>
<dbReference type="GO" id="GO:0006260">
    <property type="term" value="P:DNA replication"/>
    <property type="evidence" value="ECO:0007669"/>
    <property type="project" value="UniProtKB-UniRule"/>
</dbReference>
<keyword evidence="3" id="KW-0131">Cell cycle</keyword>
<dbReference type="HAMAP" id="MF_01805">
    <property type="entry name" value="ScpA"/>
    <property type="match status" value="1"/>
</dbReference>
<dbReference type="EMBL" id="FQXO01000019">
    <property type="protein sequence ID" value="SHH48100.1"/>
    <property type="molecule type" value="Genomic_DNA"/>
</dbReference>
<dbReference type="Gene3D" id="6.10.250.2410">
    <property type="match status" value="1"/>
</dbReference>
<dbReference type="Proteomes" id="UP000183967">
    <property type="component" value="Unassembled WGS sequence"/>
</dbReference>
<keyword evidence="1 3" id="KW-0159">Chromosome partition</keyword>
<dbReference type="GO" id="GO:0051301">
    <property type="term" value="P:cell division"/>
    <property type="evidence" value="ECO:0007669"/>
    <property type="project" value="UniProtKB-KW"/>
</dbReference>
<sequence length="244" mass="29253">MRYNVVLEIFEGPLDLLLHLIDKNEVDIRDIPISKITEQYLEYLEKMKDLDLEITSEFLLMAATLLEIKSKMLLPKKKDEGKQLEIEEVDPREDLVKKLIDYKRFKEAAIKLKEREELQRKLFFKPREEIDLDIRNENLELENVKIEDLFKIFCNIMKRNNIETRKINIHEIKRDEISIEESMKRIEKILNEKKTVTFSELFDKNSSRIYIVVTFLSLLELMRLKVIAIKQEKNFGNIYITLKC</sequence>
<gene>
    <name evidence="3" type="primary">scpA</name>
    <name evidence="4" type="ORF">SAMN02745135_00932</name>
</gene>
<dbReference type="AlphaFoldDB" id="A0A1M5TBW0"/>
<evidence type="ECO:0000256" key="1">
    <source>
        <dbReference type="ARBA" id="ARBA00022829"/>
    </source>
</evidence>
<dbReference type="PANTHER" id="PTHR33969:SF2">
    <property type="entry name" value="SEGREGATION AND CONDENSATION PROTEIN A"/>
    <property type="match status" value="1"/>
</dbReference>
<dbReference type="PANTHER" id="PTHR33969">
    <property type="entry name" value="SEGREGATION AND CONDENSATION PROTEIN A"/>
    <property type="match status" value="1"/>
</dbReference>
<dbReference type="RefSeq" id="WP_073195893.1">
    <property type="nucleotide sequence ID" value="NZ_FQXO01000019.1"/>
</dbReference>
<accession>A0A1M5TBW0</accession>
<keyword evidence="3" id="KW-0963">Cytoplasm</keyword>
<keyword evidence="3" id="KW-0132">Cell division</keyword>
<name>A0A1M5TBW0_9FIRM</name>
<organism evidence="4 5">
    <name type="scientific">Caloranaerobacter azorensis DSM 13643</name>
    <dbReference type="NCBI Taxonomy" id="1121264"/>
    <lineage>
        <taxon>Bacteria</taxon>
        <taxon>Bacillati</taxon>
        <taxon>Bacillota</taxon>
        <taxon>Tissierellia</taxon>
        <taxon>Tissierellales</taxon>
        <taxon>Thermohalobacteraceae</taxon>
        <taxon>Caloranaerobacter</taxon>
    </lineage>
</organism>
<comment type="subunit">
    <text evidence="3">Component of a cohesin-like complex composed of ScpA, ScpB and the Smc homodimer, in which ScpA and ScpB bind to the head domain of Smc. The presence of the three proteins is required for the association of the complex with DNA.</text>
</comment>
<comment type="function">
    <text evidence="3">Participates in chromosomal partition during cell division. May act via the formation of a condensin-like complex containing Smc and ScpB that pull DNA away from mid-cell into both cell halves.</text>
</comment>
<reference evidence="5" key="1">
    <citation type="submission" date="2016-11" db="EMBL/GenBank/DDBJ databases">
        <authorList>
            <person name="Varghese N."/>
            <person name="Submissions S."/>
        </authorList>
    </citation>
    <scope>NUCLEOTIDE SEQUENCE [LARGE SCALE GENOMIC DNA]</scope>
    <source>
        <strain evidence="5">DSM 13643</strain>
    </source>
</reference>
<dbReference type="OrthoDB" id="9811016at2"/>
<dbReference type="InterPro" id="IPR003768">
    <property type="entry name" value="ScpA"/>
</dbReference>
<dbReference type="GO" id="GO:0007059">
    <property type="term" value="P:chromosome segregation"/>
    <property type="evidence" value="ECO:0007669"/>
    <property type="project" value="UniProtKB-UniRule"/>
</dbReference>
<keyword evidence="5" id="KW-1185">Reference proteome</keyword>